<dbReference type="PANTHER" id="PTHR28019:SF2">
    <property type="entry name" value="CELL MEMBRANE PROTEIN YLR413W-RELATED"/>
    <property type="match status" value="1"/>
</dbReference>
<proteinExistence type="predicted"/>
<feature type="transmembrane region" description="Helical" evidence="1">
    <location>
        <begin position="172"/>
        <end position="198"/>
    </location>
</feature>
<sequence length="253" mass="26834">MRGEHCVAGASILSGIAIILLVFVNISQINPGSVTSGLYFAEINVEAYGAAFVGATGTTPSMYDTSTTDLMGTSKGLRQYYRWGLYNSCGYQKAGTGICNSTVFGYPMDGFANILADVPTSYKTTTTDLITSDTFIDANYNHGMSRAGSLLIFVASLASLAALITGAVKARIFFFLATIFSSISAFLLLLGATLWTALIAKDAAVNSLIVASKYNAGMVVTAGPALYLTWVSFALMTLSVFPYVVSCCTYRKN</sequence>
<keyword evidence="3" id="KW-1185">Reference proteome</keyword>
<dbReference type="GO" id="GO:0031505">
    <property type="term" value="P:fungal-type cell wall organization"/>
    <property type="evidence" value="ECO:0007669"/>
    <property type="project" value="TreeGrafter"/>
</dbReference>
<evidence type="ECO:0000256" key="1">
    <source>
        <dbReference type="SAM" id="Phobius"/>
    </source>
</evidence>
<dbReference type="InterPro" id="IPR052413">
    <property type="entry name" value="SUR7_domain"/>
</dbReference>
<gene>
    <name evidence="2" type="ORF">EHS25_010115</name>
</gene>
<keyword evidence="1" id="KW-1133">Transmembrane helix</keyword>
<feature type="transmembrane region" description="Helical" evidence="1">
    <location>
        <begin position="147"/>
        <end position="165"/>
    </location>
</feature>
<evidence type="ECO:0000313" key="2">
    <source>
        <dbReference type="EMBL" id="RSH90939.1"/>
    </source>
</evidence>
<keyword evidence="1" id="KW-0472">Membrane</keyword>
<dbReference type="GO" id="GO:0005886">
    <property type="term" value="C:plasma membrane"/>
    <property type="evidence" value="ECO:0007669"/>
    <property type="project" value="InterPro"/>
</dbReference>
<reference evidence="2 3" key="1">
    <citation type="submission" date="2018-11" db="EMBL/GenBank/DDBJ databases">
        <title>Genome sequence of Saitozyma podzolica DSM 27192.</title>
        <authorList>
            <person name="Aliyu H."/>
            <person name="Gorte O."/>
            <person name="Ochsenreither K."/>
        </authorList>
    </citation>
    <scope>NUCLEOTIDE SEQUENCE [LARGE SCALE GENOMIC DNA]</scope>
    <source>
        <strain evidence="2 3">DSM 27192</strain>
    </source>
</reference>
<dbReference type="Gene3D" id="1.20.140.150">
    <property type="match status" value="1"/>
</dbReference>
<name>A0A427YIP3_9TREE</name>
<dbReference type="Proteomes" id="UP000279259">
    <property type="component" value="Unassembled WGS sequence"/>
</dbReference>
<protein>
    <submittedName>
        <fullName evidence="2">Uncharacterized protein</fullName>
    </submittedName>
</protein>
<keyword evidence="1" id="KW-0812">Transmembrane</keyword>
<dbReference type="STRING" id="1890683.A0A427YIP3"/>
<dbReference type="AlphaFoldDB" id="A0A427YIP3"/>
<dbReference type="InterPro" id="IPR009571">
    <property type="entry name" value="SUR7/Rim9-like_fungi"/>
</dbReference>
<organism evidence="2 3">
    <name type="scientific">Saitozyma podzolica</name>
    <dbReference type="NCBI Taxonomy" id="1890683"/>
    <lineage>
        <taxon>Eukaryota</taxon>
        <taxon>Fungi</taxon>
        <taxon>Dikarya</taxon>
        <taxon>Basidiomycota</taxon>
        <taxon>Agaricomycotina</taxon>
        <taxon>Tremellomycetes</taxon>
        <taxon>Tremellales</taxon>
        <taxon>Trimorphomycetaceae</taxon>
        <taxon>Saitozyma</taxon>
    </lineage>
</organism>
<dbReference type="PANTHER" id="PTHR28019">
    <property type="entry name" value="CELL MEMBRANE PROTEIN YLR413W-RELATED"/>
    <property type="match status" value="1"/>
</dbReference>
<dbReference type="EMBL" id="RSCD01000009">
    <property type="protein sequence ID" value="RSH90939.1"/>
    <property type="molecule type" value="Genomic_DNA"/>
</dbReference>
<evidence type="ECO:0000313" key="3">
    <source>
        <dbReference type="Proteomes" id="UP000279259"/>
    </source>
</evidence>
<comment type="caution">
    <text evidence="2">The sequence shown here is derived from an EMBL/GenBank/DDBJ whole genome shotgun (WGS) entry which is preliminary data.</text>
</comment>
<feature type="transmembrane region" description="Helical" evidence="1">
    <location>
        <begin position="7"/>
        <end position="26"/>
    </location>
</feature>
<feature type="transmembrane region" description="Helical" evidence="1">
    <location>
        <begin position="225"/>
        <end position="245"/>
    </location>
</feature>
<dbReference type="OrthoDB" id="3349852at2759"/>
<dbReference type="GO" id="GO:0051285">
    <property type="term" value="C:cell cortex of cell tip"/>
    <property type="evidence" value="ECO:0007669"/>
    <property type="project" value="TreeGrafter"/>
</dbReference>
<dbReference type="Pfam" id="PF06687">
    <property type="entry name" value="SUR7"/>
    <property type="match status" value="1"/>
</dbReference>
<accession>A0A427YIP3</accession>